<proteinExistence type="predicted"/>
<dbReference type="EMBL" id="SAUW01000004">
    <property type="protein sequence ID" value="RWR13807.1"/>
    <property type="molecule type" value="Genomic_DNA"/>
</dbReference>
<comment type="caution">
    <text evidence="1">The sequence shown here is derived from an EMBL/GenBank/DDBJ whole genome shotgun (WGS) entry which is preliminary data.</text>
</comment>
<gene>
    <name evidence="1" type="ORF">D2T33_05260</name>
</gene>
<evidence type="ECO:0000313" key="1">
    <source>
        <dbReference type="EMBL" id="RWR13807.1"/>
    </source>
</evidence>
<accession>A0A443J055</accession>
<reference evidence="1 2" key="1">
    <citation type="submission" date="2019-01" db="EMBL/GenBank/DDBJ databases">
        <title>Sinorhodobacter populi sp. nov. isolated from the symptomatic bark tissue of Populus euramericana canker.</title>
        <authorList>
            <person name="Xu G."/>
        </authorList>
    </citation>
    <scope>NUCLEOTIDE SEQUENCE [LARGE SCALE GENOMIC DNA]</scope>
    <source>
        <strain evidence="1 2">2D-5</strain>
    </source>
</reference>
<dbReference type="AlphaFoldDB" id="A0A443J055"/>
<organism evidence="1 2">
    <name type="scientific">Paenirhodobacter populi</name>
    <dbReference type="NCBI Taxonomy" id="2306993"/>
    <lineage>
        <taxon>Bacteria</taxon>
        <taxon>Pseudomonadati</taxon>
        <taxon>Pseudomonadota</taxon>
        <taxon>Alphaproteobacteria</taxon>
        <taxon>Rhodobacterales</taxon>
        <taxon>Rhodobacter group</taxon>
        <taxon>Paenirhodobacter</taxon>
    </lineage>
</organism>
<evidence type="ECO:0000313" key="2">
    <source>
        <dbReference type="Proteomes" id="UP000285710"/>
    </source>
</evidence>
<dbReference type="RefSeq" id="WP_128269090.1">
    <property type="nucleotide sequence ID" value="NZ_SAUW01000004.1"/>
</dbReference>
<name>A0A443J055_9RHOB</name>
<reference evidence="1 2" key="2">
    <citation type="submission" date="2019-01" db="EMBL/GenBank/DDBJ databases">
        <authorList>
            <person name="Li Y."/>
        </authorList>
    </citation>
    <scope>NUCLEOTIDE SEQUENCE [LARGE SCALE GENOMIC DNA]</scope>
    <source>
        <strain evidence="1 2">2D-5</strain>
    </source>
</reference>
<keyword evidence="2" id="KW-1185">Reference proteome</keyword>
<sequence>MSNLTKLTEDQITAMAESFEDNFTIREPDPEPVVRKKRAPKRPHGWWWPDISKARNQVIERAKQVCDQLEAHTDVDGGFFFHTASGEIEATGFRSEVWAEGGYMTSMVIHRILKADKIWENEDQSEEASLRRNDIVNWVREVSLTFNQMMKSKYRCAA</sequence>
<dbReference type="Proteomes" id="UP000285710">
    <property type="component" value="Unassembled WGS sequence"/>
</dbReference>
<protein>
    <submittedName>
        <fullName evidence="1">Uncharacterized protein</fullName>
    </submittedName>
</protein>